<evidence type="ECO:0000313" key="2">
    <source>
        <dbReference type="EMBL" id="PON37223.1"/>
    </source>
</evidence>
<organism evidence="2 3">
    <name type="scientific">Parasponia andersonii</name>
    <name type="common">Sponia andersonii</name>
    <dbReference type="NCBI Taxonomy" id="3476"/>
    <lineage>
        <taxon>Eukaryota</taxon>
        <taxon>Viridiplantae</taxon>
        <taxon>Streptophyta</taxon>
        <taxon>Embryophyta</taxon>
        <taxon>Tracheophyta</taxon>
        <taxon>Spermatophyta</taxon>
        <taxon>Magnoliopsida</taxon>
        <taxon>eudicotyledons</taxon>
        <taxon>Gunneridae</taxon>
        <taxon>Pentapetalae</taxon>
        <taxon>rosids</taxon>
        <taxon>fabids</taxon>
        <taxon>Rosales</taxon>
        <taxon>Cannabaceae</taxon>
        <taxon>Parasponia</taxon>
    </lineage>
</organism>
<proteinExistence type="predicted"/>
<reference evidence="3" key="1">
    <citation type="submission" date="2016-06" db="EMBL/GenBank/DDBJ databases">
        <title>Parallel loss of symbiosis genes in relatives of nitrogen-fixing non-legume Parasponia.</title>
        <authorList>
            <person name="Van Velzen R."/>
            <person name="Holmer R."/>
            <person name="Bu F."/>
            <person name="Rutten L."/>
            <person name="Van Zeijl A."/>
            <person name="Liu W."/>
            <person name="Santuari L."/>
            <person name="Cao Q."/>
            <person name="Sharma T."/>
            <person name="Shen D."/>
            <person name="Roswanjaya Y."/>
            <person name="Wardhani T."/>
            <person name="Kalhor M.S."/>
            <person name="Jansen J."/>
            <person name="Van den Hoogen J."/>
            <person name="Gungor B."/>
            <person name="Hartog M."/>
            <person name="Hontelez J."/>
            <person name="Verver J."/>
            <person name="Yang W.-C."/>
            <person name="Schijlen E."/>
            <person name="Repin R."/>
            <person name="Schilthuizen M."/>
            <person name="Schranz E."/>
            <person name="Heidstra R."/>
            <person name="Miyata K."/>
            <person name="Fedorova E."/>
            <person name="Kohlen W."/>
            <person name="Bisseling T."/>
            <person name="Smit S."/>
            <person name="Geurts R."/>
        </authorList>
    </citation>
    <scope>NUCLEOTIDE SEQUENCE [LARGE SCALE GENOMIC DNA]</scope>
    <source>
        <strain evidence="3">cv. WU1-14</strain>
    </source>
</reference>
<dbReference type="STRING" id="3476.A0A2P5AL03"/>
<comment type="caution">
    <text evidence="2">The sequence shown here is derived from an EMBL/GenBank/DDBJ whole genome shotgun (WGS) entry which is preliminary data.</text>
</comment>
<protein>
    <submittedName>
        <fullName evidence="2">Uncharacterized protein</fullName>
    </submittedName>
</protein>
<dbReference type="OrthoDB" id="1932457at2759"/>
<keyword evidence="3" id="KW-1185">Reference proteome</keyword>
<feature type="region of interest" description="Disordered" evidence="1">
    <location>
        <begin position="25"/>
        <end position="69"/>
    </location>
</feature>
<evidence type="ECO:0000313" key="3">
    <source>
        <dbReference type="Proteomes" id="UP000237105"/>
    </source>
</evidence>
<dbReference type="Proteomes" id="UP000237105">
    <property type="component" value="Unassembled WGS sequence"/>
</dbReference>
<feature type="compositionally biased region" description="Basic and acidic residues" evidence="1">
    <location>
        <begin position="40"/>
        <end position="55"/>
    </location>
</feature>
<name>A0A2P5AL03_PARAD</name>
<sequence length="129" mass="14140">MMSIGAEGYENCSTTESCLGSDLVVGPMAEDESRTNSLKEAGHESHSHSHIENKNNHHQHHHILAKPTARRGSGLMIELDLLPGGSRSTSTSSRQQPVVAAARSKYRSYVSIRASSNCKRLCGGYKFWE</sequence>
<accession>A0A2P5AL03</accession>
<gene>
    <name evidence="2" type="ORF">PanWU01x14_322010</name>
</gene>
<evidence type="ECO:0000256" key="1">
    <source>
        <dbReference type="SAM" id="MobiDB-lite"/>
    </source>
</evidence>
<dbReference type="EMBL" id="JXTB01000538">
    <property type="protein sequence ID" value="PON37223.1"/>
    <property type="molecule type" value="Genomic_DNA"/>
</dbReference>
<dbReference type="AlphaFoldDB" id="A0A2P5AL03"/>